<dbReference type="RefSeq" id="XP_007705868.1">
    <property type="nucleotide sequence ID" value="XM_007707678.1"/>
</dbReference>
<feature type="domain" description="Wax synthase" evidence="5">
    <location>
        <begin position="230"/>
        <end position="261"/>
    </location>
</feature>
<keyword evidence="3" id="KW-1133">Transmembrane helix</keyword>
<dbReference type="Proteomes" id="UP000016934">
    <property type="component" value="Unassembled WGS sequence"/>
</dbReference>
<keyword evidence="4" id="KW-0472">Membrane</keyword>
<evidence type="ECO:0000259" key="5">
    <source>
        <dbReference type="Pfam" id="PF13813"/>
    </source>
</evidence>
<dbReference type="GO" id="GO:0016020">
    <property type="term" value="C:membrane"/>
    <property type="evidence" value="ECO:0007669"/>
    <property type="project" value="UniProtKB-SubCell"/>
</dbReference>
<comment type="subcellular location">
    <subcellularLocation>
        <location evidence="1">Membrane</location>
        <topology evidence="1">Multi-pass membrane protein</topology>
    </subcellularLocation>
</comment>
<dbReference type="InterPro" id="IPR016181">
    <property type="entry name" value="Acyl_CoA_acyltransferase"/>
</dbReference>
<organism evidence="6 7">
    <name type="scientific">Cochliobolus sativus (strain ND90Pr / ATCC 201652)</name>
    <name type="common">Common root rot and spot blotch fungus</name>
    <name type="synonym">Bipolaris sorokiniana</name>
    <dbReference type="NCBI Taxonomy" id="665912"/>
    <lineage>
        <taxon>Eukaryota</taxon>
        <taxon>Fungi</taxon>
        <taxon>Dikarya</taxon>
        <taxon>Ascomycota</taxon>
        <taxon>Pezizomycotina</taxon>
        <taxon>Dothideomycetes</taxon>
        <taxon>Pleosporomycetidae</taxon>
        <taxon>Pleosporales</taxon>
        <taxon>Pleosporineae</taxon>
        <taxon>Pleosporaceae</taxon>
        <taxon>Bipolaris</taxon>
    </lineage>
</organism>
<protein>
    <recommendedName>
        <fullName evidence="5">Wax synthase domain-containing protein</fullName>
    </recommendedName>
</protein>
<evidence type="ECO:0000256" key="2">
    <source>
        <dbReference type="ARBA" id="ARBA00022692"/>
    </source>
</evidence>
<dbReference type="CDD" id="cd04301">
    <property type="entry name" value="NAT_SF"/>
    <property type="match status" value="1"/>
</dbReference>
<sequence length="339" mass="37364">MEIDMFHLRVATRADLPQLVTLVAEPFCSGSLDTSGLTFSKDEITAYLEWRLPRLLLDSQSLVLILEFRPVNSFKKVSGRIIGCSILSLGSLASRPSSAAPSLDVDVSFLKLRSALSDLTVWPDTQTAEVHTQFEASRSCIETSIGKDSISLLFYYLHPDFQGCGLGSKMLAEVQERAEELNQQLPFTAVFRVEDVDFGTICGFKHTKNAGKLKALILFPNMVVSTLGVDKWAAKYTRLILAFLVSGAIHAAGSWNATRDCLGDMEMFVPQAAAIIVEDCVVSLGKRLGVKKSGWTLALGYFWTFSWFSFCLRAWGGQLLWAGMFASDGYSSVVSRVIR</sequence>
<reference evidence="6 7" key="1">
    <citation type="journal article" date="2012" name="PLoS Pathog.">
        <title>Diverse lifestyles and strategies of plant pathogenesis encoded in the genomes of eighteen Dothideomycetes fungi.</title>
        <authorList>
            <person name="Ohm R.A."/>
            <person name="Feau N."/>
            <person name="Henrissat B."/>
            <person name="Schoch C.L."/>
            <person name="Horwitz B.A."/>
            <person name="Barry K.W."/>
            <person name="Condon B.J."/>
            <person name="Copeland A.C."/>
            <person name="Dhillon B."/>
            <person name="Glaser F."/>
            <person name="Hesse C.N."/>
            <person name="Kosti I."/>
            <person name="LaButti K."/>
            <person name="Lindquist E.A."/>
            <person name="Lucas S."/>
            <person name="Salamov A.A."/>
            <person name="Bradshaw R.E."/>
            <person name="Ciuffetti L."/>
            <person name="Hamelin R.C."/>
            <person name="Kema G.H.J."/>
            <person name="Lawrence C."/>
            <person name="Scott J.A."/>
            <person name="Spatafora J.W."/>
            <person name="Turgeon B.G."/>
            <person name="de Wit P.J.G.M."/>
            <person name="Zhong S."/>
            <person name="Goodwin S.B."/>
            <person name="Grigoriev I.V."/>
        </authorList>
    </citation>
    <scope>NUCLEOTIDE SEQUENCE [LARGE SCALE GENOMIC DNA]</scope>
    <source>
        <strain evidence="7">ND90Pr / ATCC 201652</strain>
    </source>
</reference>
<dbReference type="EMBL" id="KB445656">
    <property type="protein sequence ID" value="EMD58410.1"/>
    <property type="molecule type" value="Genomic_DNA"/>
</dbReference>
<keyword evidence="7" id="KW-1185">Reference proteome</keyword>
<dbReference type="KEGG" id="bsc:COCSADRAFT_165613"/>
<proteinExistence type="predicted"/>
<dbReference type="OrthoDB" id="3937649at2759"/>
<dbReference type="AlphaFoldDB" id="M2S7Q9"/>
<name>M2S7Q9_COCSN</name>
<gene>
    <name evidence="6" type="ORF">COCSADRAFT_165613</name>
</gene>
<dbReference type="HOGENOM" id="CLU_818918_0_0_1"/>
<reference evidence="7" key="2">
    <citation type="journal article" date="2013" name="PLoS Genet.">
        <title>Comparative genome structure, secondary metabolite, and effector coding capacity across Cochliobolus pathogens.</title>
        <authorList>
            <person name="Condon B.J."/>
            <person name="Leng Y."/>
            <person name="Wu D."/>
            <person name="Bushley K.E."/>
            <person name="Ohm R.A."/>
            <person name="Otillar R."/>
            <person name="Martin J."/>
            <person name="Schackwitz W."/>
            <person name="Grimwood J."/>
            <person name="MohdZainudin N."/>
            <person name="Xue C."/>
            <person name="Wang R."/>
            <person name="Manning V.A."/>
            <person name="Dhillon B."/>
            <person name="Tu Z.J."/>
            <person name="Steffenson B.J."/>
            <person name="Salamov A."/>
            <person name="Sun H."/>
            <person name="Lowry S."/>
            <person name="LaButti K."/>
            <person name="Han J."/>
            <person name="Copeland A."/>
            <person name="Lindquist E."/>
            <person name="Barry K."/>
            <person name="Schmutz J."/>
            <person name="Baker S.E."/>
            <person name="Ciuffetti L.M."/>
            <person name="Grigoriev I.V."/>
            <person name="Zhong S."/>
            <person name="Turgeon B.G."/>
        </authorList>
    </citation>
    <scope>NUCLEOTIDE SEQUENCE [LARGE SCALE GENOMIC DNA]</scope>
    <source>
        <strain evidence="7">ND90Pr / ATCC 201652</strain>
    </source>
</reference>
<dbReference type="GeneID" id="19132394"/>
<evidence type="ECO:0000256" key="1">
    <source>
        <dbReference type="ARBA" id="ARBA00004141"/>
    </source>
</evidence>
<dbReference type="Gene3D" id="3.40.630.30">
    <property type="match status" value="1"/>
</dbReference>
<evidence type="ECO:0000313" key="7">
    <source>
        <dbReference type="Proteomes" id="UP000016934"/>
    </source>
</evidence>
<keyword evidence="2" id="KW-0812">Transmembrane</keyword>
<dbReference type="SUPFAM" id="SSF55729">
    <property type="entry name" value="Acyl-CoA N-acyltransferases (Nat)"/>
    <property type="match status" value="1"/>
</dbReference>
<dbReference type="InterPro" id="IPR032805">
    <property type="entry name" value="Wax_synthase_dom"/>
</dbReference>
<evidence type="ECO:0000313" key="6">
    <source>
        <dbReference type="EMBL" id="EMD58410.1"/>
    </source>
</evidence>
<dbReference type="Pfam" id="PF13813">
    <property type="entry name" value="MBOAT_2"/>
    <property type="match status" value="1"/>
</dbReference>
<accession>M2S7Q9</accession>
<evidence type="ECO:0000256" key="3">
    <source>
        <dbReference type="ARBA" id="ARBA00022989"/>
    </source>
</evidence>
<evidence type="ECO:0000256" key="4">
    <source>
        <dbReference type="ARBA" id="ARBA00023136"/>
    </source>
</evidence>